<keyword evidence="4" id="KW-1185">Reference proteome</keyword>
<dbReference type="PANTHER" id="PTHR42069">
    <property type="entry name" value="HYPHAL ANASTAMOSIS-8 PROTEIN"/>
    <property type="match status" value="1"/>
</dbReference>
<organism evidence="3 4">
    <name type="scientific">Viridothelium virens</name>
    <name type="common">Speckled blister lichen</name>
    <name type="synonym">Trypethelium virens</name>
    <dbReference type="NCBI Taxonomy" id="1048519"/>
    <lineage>
        <taxon>Eukaryota</taxon>
        <taxon>Fungi</taxon>
        <taxon>Dikarya</taxon>
        <taxon>Ascomycota</taxon>
        <taxon>Pezizomycotina</taxon>
        <taxon>Dothideomycetes</taxon>
        <taxon>Dothideomycetes incertae sedis</taxon>
        <taxon>Trypetheliales</taxon>
        <taxon>Trypetheliaceae</taxon>
        <taxon>Viridothelium</taxon>
    </lineage>
</organism>
<dbReference type="OrthoDB" id="5371583at2759"/>
<dbReference type="EMBL" id="ML991796">
    <property type="protein sequence ID" value="KAF2234757.1"/>
    <property type="molecule type" value="Genomic_DNA"/>
</dbReference>
<evidence type="ECO:0000256" key="2">
    <source>
        <dbReference type="SAM" id="Phobius"/>
    </source>
</evidence>
<evidence type="ECO:0008006" key="5">
    <source>
        <dbReference type="Google" id="ProtNLM"/>
    </source>
</evidence>
<evidence type="ECO:0000313" key="4">
    <source>
        <dbReference type="Proteomes" id="UP000800092"/>
    </source>
</evidence>
<keyword evidence="2" id="KW-0472">Membrane</keyword>
<protein>
    <recommendedName>
        <fullName evidence="5">MARVEL domain-containing protein</fullName>
    </recommendedName>
</protein>
<evidence type="ECO:0000313" key="3">
    <source>
        <dbReference type="EMBL" id="KAF2234757.1"/>
    </source>
</evidence>
<feature type="region of interest" description="Disordered" evidence="1">
    <location>
        <begin position="31"/>
        <end position="51"/>
    </location>
</feature>
<dbReference type="Proteomes" id="UP000800092">
    <property type="component" value="Unassembled WGS sequence"/>
</dbReference>
<feature type="transmembrane region" description="Helical" evidence="2">
    <location>
        <begin position="251"/>
        <end position="273"/>
    </location>
</feature>
<dbReference type="AlphaFoldDB" id="A0A6A6H9T4"/>
<keyword evidence="2" id="KW-1133">Transmembrane helix</keyword>
<feature type="transmembrane region" description="Helical" evidence="2">
    <location>
        <begin position="66"/>
        <end position="85"/>
    </location>
</feature>
<proteinExistence type="predicted"/>
<evidence type="ECO:0000256" key="1">
    <source>
        <dbReference type="SAM" id="MobiDB-lite"/>
    </source>
</evidence>
<feature type="transmembrane region" description="Helical" evidence="2">
    <location>
        <begin position="117"/>
        <end position="139"/>
    </location>
</feature>
<feature type="compositionally biased region" description="Pro residues" evidence="1">
    <location>
        <begin position="31"/>
        <end position="40"/>
    </location>
</feature>
<reference evidence="3" key="1">
    <citation type="journal article" date="2020" name="Stud. Mycol.">
        <title>101 Dothideomycetes genomes: a test case for predicting lifestyles and emergence of pathogens.</title>
        <authorList>
            <person name="Haridas S."/>
            <person name="Albert R."/>
            <person name="Binder M."/>
            <person name="Bloem J."/>
            <person name="Labutti K."/>
            <person name="Salamov A."/>
            <person name="Andreopoulos B."/>
            <person name="Baker S."/>
            <person name="Barry K."/>
            <person name="Bills G."/>
            <person name="Bluhm B."/>
            <person name="Cannon C."/>
            <person name="Castanera R."/>
            <person name="Culley D."/>
            <person name="Daum C."/>
            <person name="Ezra D."/>
            <person name="Gonzalez J."/>
            <person name="Henrissat B."/>
            <person name="Kuo A."/>
            <person name="Liang C."/>
            <person name="Lipzen A."/>
            <person name="Lutzoni F."/>
            <person name="Magnuson J."/>
            <person name="Mondo S."/>
            <person name="Nolan M."/>
            <person name="Ohm R."/>
            <person name="Pangilinan J."/>
            <person name="Park H.-J."/>
            <person name="Ramirez L."/>
            <person name="Alfaro M."/>
            <person name="Sun H."/>
            <person name="Tritt A."/>
            <person name="Yoshinaga Y."/>
            <person name="Zwiers L.-H."/>
            <person name="Turgeon B."/>
            <person name="Goodwin S."/>
            <person name="Spatafora J."/>
            <person name="Crous P."/>
            <person name="Grigoriev I."/>
        </authorList>
    </citation>
    <scope>NUCLEOTIDE SEQUENCE</scope>
    <source>
        <strain evidence="3">Tuck. ex Michener</strain>
    </source>
</reference>
<dbReference type="PANTHER" id="PTHR42069:SF1">
    <property type="entry name" value="MARVEL DOMAIN-CONTAINING PROTEIN"/>
    <property type="match status" value="1"/>
</dbReference>
<feature type="transmembrane region" description="Helical" evidence="2">
    <location>
        <begin position="151"/>
        <end position="174"/>
    </location>
</feature>
<keyword evidence="2" id="KW-0812">Transmembrane</keyword>
<sequence>MEATLKTSSTSITTRSSSACAFATRYALHPSPSPFPPPHPISSRTTQRALSSPSQKLKYRIRLLKLLARVLGLLLSLTTLSPLAVTLHKFLSTKDIFRTVDGQSRTAWNAETKLWPMYMYLALAAIATAFNLAIMLAYCWGVRHANRASTVAGWFSGGVYVGHVVVWAVGAALYRAGKDEGEHARDLWGWSCSLGAQKIQDAFAQEVNFGRYCNVQVSRSILCMELVVLRDGHVGEKSQEADDADWQSFSWYSGLAQTGLGFLTAGVYFLAIVRMRSKKHVRKMSTLVEQRYEASRHS</sequence>
<accession>A0A6A6H9T4</accession>
<name>A0A6A6H9T4_VIRVR</name>
<gene>
    <name evidence="3" type="ORF">EV356DRAFT_501338</name>
</gene>